<gene>
    <name evidence="1" type="primary">Acey_s0139.g2103</name>
    <name evidence="1" type="ORF">Y032_0139g2103</name>
</gene>
<organism evidence="1 2">
    <name type="scientific">Ancylostoma ceylanicum</name>
    <dbReference type="NCBI Taxonomy" id="53326"/>
    <lineage>
        <taxon>Eukaryota</taxon>
        <taxon>Metazoa</taxon>
        <taxon>Ecdysozoa</taxon>
        <taxon>Nematoda</taxon>
        <taxon>Chromadorea</taxon>
        <taxon>Rhabditida</taxon>
        <taxon>Rhabditina</taxon>
        <taxon>Rhabditomorpha</taxon>
        <taxon>Strongyloidea</taxon>
        <taxon>Ancylostomatidae</taxon>
        <taxon>Ancylostomatinae</taxon>
        <taxon>Ancylostoma</taxon>
    </lineage>
</organism>
<comment type="caution">
    <text evidence="1">The sequence shown here is derived from an EMBL/GenBank/DDBJ whole genome shotgun (WGS) entry which is preliminary data.</text>
</comment>
<protein>
    <submittedName>
        <fullName evidence="1">Uncharacterized protein</fullName>
    </submittedName>
</protein>
<name>A0A016T3Q4_9BILA</name>
<sequence length="79" mass="9348">MRRSRPTSLFYRRTNLVLGFKLMRGVVRSKPLKYWVFKPMCTRRISLNLTVFRSGPFQRRLSQCSFATPVAALLNKLPW</sequence>
<keyword evidence="2" id="KW-1185">Reference proteome</keyword>
<evidence type="ECO:0000313" key="1">
    <source>
        <dbReference type="EMBL" id="EYB97573.1"/>
    </source>
</evidence>
<reference evidence="2" key="1">
    <citation type="journal article" date="2015" name="Nat. Genet.">
        <title>The genome and transcriptome of the zoonotic hookworm Ancylostoma ceylanicum identify infection-specific gene families.</title>
        <authorList>
            <person name="Schwarz E.M."/>
            <person name="Hu Y."/>
            <person name="Antoshechkin I."/>
            <person name="Miller M.M."/>
            <person name="Sternberg P.W."/>
            <person name="Aroian R.V."/>
        </authorList>
    </citation>
    <scope>NUCLEOTIDE SEQUENCE</scope>
    <source>
        <strain evidence="2">HY135</strain>
    </source>
</reference>
<proteinExistence type="predicted"/>
<dbReference type="Proteomes" id="UP000024635">
    <property type="component" value="Unassembled WGS sequence"/>
</dbReference>
<dbReference type="AlphaFoldDB" id="A0A016T3Q4"/>
<accession>A0A016T3Q4</accession>
<dbReference type="EMBL" id="JARK01001475">
    <property type="protein sequence ID" value="EYB97573.1"/>
    <property type="molecule type" value="Genomic_DNA"/>
</dbReference>
<evidence type="ECO:0000313" key="2">
    <source>
        <dbReference type="Proteomes" id="UP000024635"/>
    </source>
</evidence>